<feature type="compositionally biased region" description="Basic and acidic residues" evidence="3">
    <location>
        <begin position="211"/>
        <end position="229"/>
    </location>
</feature>
<sequence length="341" mass="39209">MPKLLTQFSDLRSPVKPKEEITNPFISDLSHQDNNQVLMKEEPELKEWPTFTGEGEYDHMSFIQIIEMLKEEYAIPDESIPAILHSLFENSAKKWYYGIRKTNGKNTWSLWKQGIITKWANDAWRCIESFSTEEYINALEDIVTRTKIGRNWKKLDIKSLNKPFIKKDKPRQTFKPKTSNSNEQRKCHKCGGIGHLANNCLKKAKINEIVETEDHNDKEEESDSEKYNKVSETSESDEINIINAQINNIDLIYEVLDVNSNLPQVGTSDASLTSIQDAKLYRTKPAKEMGYTASKSSIIIFMVENQEAKVNSDTGAYCTCVGKSYLRTIVPDWKEKLIPIQ</sequence>
<dbReference type="Proteomes" id="UP000765509">
    <property type="component" value="Unassembled WGS sequence"/>
</dbReference>
<evidence type="ECO:0000259" key="4">
    <source>
        <dbReference type="PROSITE" id="PS50158"/>
    </source>
</evidence>
<evidence type="ECO:0000256" key="3">
    <source>
        <dbReference type="SAM" id="MobiDB-lite"/>
    </source>
</evidence>
<evidence type="ECO:0000313" key="6">
    <source>
        <dbReference type="Proteomes" id="UP000765509"/>
    </source>
</evidence>
<protein>
    <recommendedName>
        <fullName evidence="4">CCHC-type domain-containing protein</fullName>
    </recommendedName>
</protein>
<dbReference type="InterPro" id="IPR001878">
    <property type="entry name" value="Znf_CCHC"/>
</dbReference>
<dbReference type="InterPro" id="IPR036875">
    <property type="entry name" value="Znf_CCHC_sf"/>
</dbReference>
<accession>A0A9Q3E748</accession>
<dbReference type="PROSITE" id="PS50158">
    <property type="entry name" value="ZF_CCHC"/>
    <property type="match status" value="1"/>
</dbReference>
<dbReference type="Gene3D" id="4.10.60.10">
    <property type="entry name" value="Zinc finger, CCHC-type"/>
    <property type="match status" value="1"/>
</dbReference>
<dbReference type="AlphaFoldDB" id="A0A9Q3E748"/>
<proteinExistence type="predicted"/>
<dbReference type="GO" id="GO:0008270">
    <property type="term" value="F:zinc ion binding"/>
    <property type="evidence" value="ECO:0007669"/>
    <property type="project" value="UniProtKB-KW"/>
</dbReference>
<organism evidence="5 6">
    <name type="scientific">Austropuccinia psidii MF-1</name>
    <dbReference type="NCBI Taxonomy" id="1389203"/>
    <lineage>
        <taxon>Eukaryota</taxon>
        <taxon>Fungi</taxon>
        <taxon>Dikarya</taxon>
        <taxon>Basidiomycota</taxon>
        <taxon>Pucciniomycotina</taxon>
        <taxon>Pucciniomycetes</taxon>
        <taxon>Pucciniales</taxon>
        <taxon>Sphaerophragmiaceae</taxon>
        <taxon>Austropuccinia</taxon>
    </lineage>
</organism>
<keyword evidence="2" id="KW-0862">Zinc</keyword>
<comment type="caution">
    <text evidence="5">The sequence shown here is derived from an EMBL/GenBank/DDBJ whole genome shotgun (WGS) entry which is preliminary data.</text>
</comment>
<keyword evidence="1" id="KW-0507">mRNA processing</keyword>
<feature type="domain" description="CCHC-type" evidence="4">
    <location>
        <begin position="185"/>
        <end position="200"/>
    </location>
</feature>
<reference evidence="5" key="1">
    <citation type="submission" date="2021-03" db="EMBL/GenBank/DDBJ databases">
        <title>Draft genome sequence of rust myrtle Austropuccinia psidii MF-1, a brazilian biotype.</title>
        <authorList>
            <person name="Quecine M.C."/>
            <person name="Pachon D.M.R."/>
            <person name="Bonatelli M.L."/>
            <person name="Correr F.H."/>
            <person name="Franceschini L.M."/>
            <person name="Leite T.F."/>
            <person name="Margarido G.R.A."/>
            <person name="Almeida C.A."/>
            <person name="Ferrarezi J.A."/>
            <person name="Labate C.A."/>
        </authorList>
    </citation>
    <scope>NUCLEOTIDE SEQUENCE</scope>
    <source>
        <strain evidence="5">MF-1</strain>
    </source>
</reference>
<dbReference type="SUPFAM" id="SSF57756">
    <property type="entry name" value="Retrovirus zinc finger-like domains"/>
    <property type="match status" value="1"/>
</dbReference>
<evidence type="ECO:0000313" key="5">
    <source>
        <dbReference type="EMBL" id="MBW0517126.1"/>
    </source>
</evidence>
<keyword evidence="2" id="KW-0479">Metal-binding</keyword>
<evidence type="ECO:0000256" key="1">
    <source>
        <dbReference type="ARBA" id="ARBA00022664"/>
    </source>
</evidence>
<name>A0A9Q3E748_9BASI</name>
<dbReference type="SMART" id="SM00343">
    <property type="entry name" value="ZnF_C2HC"/>
    <property type="match status" value="1"/>
</dbReference>
<dbReference type="Pfam" id="PF00098">
    <property type="entry name" value="zf-CCHC"/>
    <property type="match status" value="1"/>
</dbReference>
<dbReference type="GO" id="GO:0003676">
    <property type="term" value="F:nucleic acid binding"/>
    <property type="evidence" value="ECO:0007669"/>
    <property type="project" value="InterPro"/>
</dbReference>
<keyword evidence="2" id="KW-0863">Zinc-finger</keyword>
<gene>
    <name evidence="5" type="ORF">O181_056841</name>
</gene>
<keyword evidence="6" id="KW-1185">Reference proteome</keyword>
<evidence type="ECO:0000256" key="2">
    <source>
        <dbReference type="PROSITE-ProRule" id="PRU00047"/>
    </source>
</evidence>
<dbReference type="GO" id="GO:0006397">
    <property type="term" value="P:mRNA processing"/>
    <property type="evidence" value="ECO:0007669"/>
    <property type="project" value="UniProtKB-KW"/>
</dbReference>
<dbReference type="EMBL" id="AVOT02025699">
    <property type="protein sequence ID" value="MBW0517126.1"/>
    <property type="molecule type" value="Genomic_DNA"/>
</dbReference>
<feature type="region of interest" description="Disordered" evidence="3">
    <location>
        <begin position="211"/>
        <end position="232"/>
    </location>
</feature>